<sequence length="216" mass="24112">MQWLVSIPKKQVLQLAVSAALVALLTVQPARGQFFDYGFKGGAQVASFANAENTDYLTDYHFGMFMNIRPFALPVTIRPEVLYTRMGTDYAAIPADPGFPTPPGSLHISYIQVPLLINAYIPVPGPLHPGIYAGPYIAVMTSTRFEAEGQQVRNIDQWVQDSDYGIMFGALIEWDVAVTRLHTELRFVYGMESVFREDMNRDEQNRAISLSLGFAI</sequence>
<evidence type="ECO:0000313" key="4">
    <source>
        <dbReference type="Proteomes" id="UP000673975"/>
    </source>
</evidence>
<protein>
    <submittedName>
        <fullName evidence="3">PorT family protein</fullName>
    </submittedName>
</protein>
<organism evidence="3 4">
    <name type="scientific">Natronogracilivirga saccharolytica</name>
    <dbReference type="NCBI Taxonomy" id="2812953"/>
    <lineage>
        <taxon>Bacteria</taxon>
        <taxon>Pseudomonadati</taxon>
        <taxon>Balneolota</taxon>
        <taxon>Balneolia</taxon>
        <taxon>Balneolales</taxon>
        <taxon>Cyclonatronaceae</taxon>
        <taxon>Natronogracilivirga</taxon>
    </lineage>
</organism>
<dbReference type="InterPro" id="IPR025665">
    <property type="entry name" value="Beta-barrel_OMP_2"/>
</dbReference>
<evidence type="ECO:0000259" key="2">
    <source>
        <dbReference type="Pfam" id="PF13568"/>
    </source>
</evidence>
<feature type="signal peptide" evidence="1">
    <location>
        <begin position="1"/>
        <end position="32"/>
    </location>
</feature>
<proteinExistence type="predicted"/>
<dbReference type="Pfam" id="PF13568">
    <property type="entry name" value="OMP_b-brl_2"/>
    <property type="match status" value="1"/>
</dbReference>
<evidence type="ECO:0000313" key="3">
    <source>
        <dbReference type="EMBL" id="MBP3193556.1"/>
    </source>
</evidence>
<keyword evidence="1" id="KW-0732">Signal</keyword>
<dbReference type="EMBL" id="JAFIDN010000011">
    <property type="protein sequence ID" value="MBP3193556.1"/>
    <property type="molecule type" value="Genomic_DNA"/>
</dbReference>
<dbReference type="Proteomes" id="UP000673975">
    <property type="component" value="Unassembled WGS sequence"/>
</dbReference>
<dbReference type="RefSeq" id="WP_210513012.1">
    <property type="nucleotide sequence ID" value="NZ_JAFIDN010000011.1"/>
</dbReference>
<feature type="chain" id="PRO_5035157331" evidence="1">
    <location>
        <begin position="33"/>
        <end position="216"/>
    </location>
</feature>
<evidence type="ECO:0000256" key="1">
    <source>
        <dbReference type="SAM" id="SignalP"/>
    </source>
</evidence>
<gene>
    <name evidence="3" type="ORF">NATSA_12845</name>
</gene>
<keyword evidence="4" id="KW-1185">Reference proteome</keyword>
<comment type="caution">
    <text evidence="3">The sequence shown here is derived from an EMBL/GenBank/DDBJ whole genome shotgun (WGS) entry which is preliminary data.</text>
</comment>
<accession>A0A8J7SCK3</accession>
<reference evidence="3" key="1">
    <citation type="submission" date="2021-02" db="EMBL/GenBank/DDBJ databases">
        <title>Natronogracilivirga saccharolytica gen. nov. sp. nov. a new anaerobic, haloalkiliphilic carbohydrate-fermenting bacterium from soda lake and proposing of Cyclonatronumiaceae fam. nov. in the phylum Balneolaeota.</title>
        <authorList>
            <person name="Zhilina T.N."/>
            <person name="Sorokin D.Y."/>
            <person name="Zavarzina D.G."/>
            <person name="Toshchakov S.V."/>
            <person name="Kublanov I.V."/>
        </authorList>
    </citation>
    <scope>NUCLEOTIDE SEQUENCE</scope>
    <source>
        <strain evidence="3">Z-1702</strain>
    </source>
</reference>
<dbReference type="AlphaFoldDB" id="A0A8J7SCK3"/>
<name>A0A8J7SCK3_9BACT</name>
<feature type="domain" description="Outer membrane protein beta-barrel" evidence="2">
    <location>
        <begin position="33"/>
        <end position="195"/>
    </location>
</feature>